<dbReference type="GO" id="GO:0005886">
    <property type="term" value="C:plasma membrane"/>
    <property type="evidence" value="ECO:0007669"/>
    <property type="project" value="TreeGrafter"/>
</dbReference>
<keyword evidence="4 5" id="KW-0472">Membrane</keyword>
<dbReference type="Pfam" id="PF01957">
    <property type="entry name" value="NfeD"/>
    <property type="match status" value="1"/>
</dbReference>
<sequence length="167" mass="18398">MLYRKGRICVMVEVAFIVGNWPVIWVIAAVVFGIIEALTMGLTTIWFCGGAVAAALVAMIGAPLGVQFALFFIISIVLLYFTRPIVQKKLKVGGEKTNSDALIGKIGFVTKQIEAFSAGQVKLEGKEWTAIAENRELIIYQDTRVMVSRIEGVKLVVKPVEQHEESR</sequence>
<keyword evidence="2 5" id="KW-0812">Transmembrane</keyword>
<reference evidence="7 8" key="1">
    <citation type="submission" date="2019-01" db="EMBL/GenBank/DDBJ databases">
        <title>Draft genomes of a novel of Aminipila strains.</title>
        <authorList>
            <person name="Ma S."/>
        </authorList>
    </citation>
    <scope>NUCLEOTIDE SEQUENCE [LARGE SCALE GENOMIC DNA]</scope>
    <source>
        <strain evidence="8">JN-39</strain>
    </source>
</reference>
<organism evidence="7 8">
    <name type="scientific">Aminipila luticellarii</name>
    <dbReference type="NCBI Taxonomy" id="2507160"/>
    <lineage>
        <taxon>Bacteria</taxon>
        <taxon>Bacillati</taxon>
        <taxon>Bacillota</taxon>
        <taxon>Clostridia</taxon>
        <taxon>Peptostreptococcales</taxon>
        <taxon>Anaerovoracaceae</taxon>
        <taxon>Aminipila</taxon>
    </lineage>
</organism>
<proteinExistence type="predicted"/>
<dbReference type="PANTHER" id="PTHR33507">
    <property type="entry name" value="INNER MEMBRANE PROTEIN YBBJ"/>
    <property type="match status" value="1"/>
</dbReference>
<keyword evidence="3 5" id="KW-1133">Transmembrane helix</keyword>
<dbReference type="Proteomes" id="UP000287601">
    <property type="component" value="Chromosome"/>
</dbReference>
<keyword evidence="8" id="KW-1185">Reference proteome</keyword>
<dbReference type="PANTHER" id="PTHR33507:SF3">
    <property type="entry name" value="INNER MEMBRANE PROTEIN YBBJ"/>
    <property type="match status" value="1"/>
</dbReference>
<evidence type="ECO:0000256" key="5">
    <source>
        <dbReference type="SAM" id="Phobius"/>
    </source>
</evidence>
<dbReference type="Gene3D" id="2.40.50.140">
    <property type="entry name" value="Nucleic acid-binding proteins"/>
    <property type="match status" value="1"/>
</dbReference>
<evidence type="ECO:0000256" key="4">
    <source>
        <dbReference type="ARBA" id="ARBA00023136"/>
    </source>
</evidence>
<feature type="transmembrane region" description="Helical" evidence="5">
    <location>
        <begin position="12"/>
        <end position="35"/>
    </location>
</feature>
<evidence type="ECO:0000256" key="3">
    <source>
        <dbReference type="ARBA" id="ARBA00022989"/>
    </source>
</evidence>
<dbReference type="SUPFAM" id="SSF141322">
    <property type="entry name" value="NfeD domain-like"/>
    <property type="match status" value="1"/>
</dbReference>
<dbReference type="EMBL" id="CP035281">
    <property type="protein sequence ID" value="QAT43025.1"/>
    <property type="molecule type" value="Genomic_DNA"/>
</dbReference>
<dbReference type="InterPro" id="IPR052165">
    <property type="entry name" value="Membrane_assoc_protease"/>
</dbReference>
<evidence type="ECO:0000256" key="1">
    <source>
        <dbReference type="ARBA" id="ARBA00004141"/>
    </source>
</evidence>
<dbReference type="InterPro" id="IPR002810">
    <property type="entry name" value="NfeD-like_C"/>
</dbReference>
<gene>
    <name evidence="7" type="ORF">EQM06_07135</name>
</gene>
<feature type="domain" description="NfeD-like C-terminal" evidence="6">
    <location>
        <begin position="100"/>
        <end position="159"/>
    </location>
</feature>
<evidence type="ECO:0000259" key="6">
    <source>
        <dbReference type="Pfam" id="PF01957"/>
    </source>
</evidence>
<dbReference type="AlphaFoldDB" id="A0A410PVS4"/>
<name>A0A410PVS4_9FIRM</name>
<comment type="subcellular location">
    <subcellularLocation>
        <location evidence="1">Membrane</location>
        <topology evidence="1">Multi-pass membrane protein</topology>
    </subcellularLocation>
</comment>
<evidence type="ECO:0000256" key="2">
    <source>
        <dbReference type="ARBA" id="ARBA00022692"/>
    </source>
</evidence>
<evidence type="ECO:0000313" key="7">
    <source>
        <dbReference type="EMBL" id="QAT43025.1"/>
    </source>
</evidence>
<dbReference type="InterPro" id="IPR012340">
    <property type="entry name" value="NA-bd_OB-fold"/>
</dbReference>
<protein>
    <submittedName>
        <fullName evidence="7">NfeD family protein</fullName>
    </submittedName>
</protein>
<feature type="transmembrane region" description="Helical" evidence="5">
    <location>
        <begin position="55"/>
        <end position="81"/>
    </location>
</feature>
<dbReference type="KEGG" id="amij:EQM06_07135"/>
<evidence type="ECO:0000313" key="8">
    <source>
        <dbReference type="Proteomes" id="UP000287601"/>
    </source>
</evidence>
<accession>A0A410PVS4</accession>
<dbReference type="OrthoDB" id="5054at2"/>